<keyword evidence="2" id="KW-0732">Signal</keyword>
<evidence type="ECO:0000259" key="3">
    <source>
        <dbReference type="Pfam" id="PF10223"/>
    </source>
</evidence>
<evidence type="ECO:0000313" key="4">
    <source>
        <dbReference type="EMBL" id="CAG7713047.1"/>
    </source>
</evidence>
<dbReference type="PANTHER" id="PTHR21184:SF6">
    <property type="entry name" value="CONSERVED PLASMA MEMBRANE PROTEIN"/>
    <property type="match status" value="1"/>
</dbReference>
<gene>
    <name evidence="4" type="ORF">AFUS01_LOCUS5208</name>
</gene>
<protein>
    <recommendedName>
        <fullName evidence="3">Menorin-like domain-containing protein</fullName>
    </recommendedName>
</protein>
<dbReference type="InterPro" id="IPR019356">
    <property type="entry name" value="Menorin_dom"/>
</dbReference>
<evidence type="ECO:0000313" key="5">
    <source>
        <dbReference type="Proteomes" id="UP000708208"/>
    </source>
</evidence>
<dbReference type="PANTHER" id="PTHR21184">
    <property type="entry name" value="MENORIN (DENDRITIC BRANCHING PROTEIN)"/>
    <property type="match status" value="1"/>
</dbReference>
<comment type="similarity">
    <text evidence="1">Belongs to the menorin family.</text>
</comment>
<dbReference type="Pfam" id="PF10223">
    <property type="entry name" value="Menorin_N"/>
    <property type="match status" value="1"/>
</dbReference>
<proteinExistence type="inferred from homology"/>
<dbReference type="GO" id="GO:0005615">
    <property type="term" value="C:extracellular space"/>
    <property type="evidence" value="ECO:0007669"/>
    <property type="project" value="TreeGrafter"/>
</dbReference>
<keyword evidence="5" id="KW-1185">Reference proteome</keyword>
<organism evidence="4 5">
    <name type="scientific">Allacma fusca</name>
    <dbReference type="NCBI Taxonomy" id="39272"/>
    <lineage>
        <taxon>Eukaryota</taxon>
        <taxon>Metazoa</taxon>
        <taxon>Ecdysozoa</taxon>
        <taxon>Arthropoda</taxon>
        <taxon>Hexapoda</taxon>
        <taxon>Collembola</taxon>
        <taxon>Symphypleona</taxon>
        <taxon>Sminthuridae</taxon>
        <taxon>Allacma</taxon>
    </lineage>
</organism>
<comment type="caution">
    <text evidence="4">The sequence shown here is derived from an EMBL/GenBank/DDBJ whole genome shotgun (WGS) entry which is preliminary data.</text>
</comment>
<feature type="domain" description="Menorin-like" evidence="3">
    <location>
        <begin position="46"/>
        <end position="288"/>
    </location>
</feature>
<dbReference type="OrthoDB" id="413402at2759"/>
<reference evidence="4" key="1">
    <citation type="submission" date="2021-06" db="EMBL/GenBank/DDBJ databases">
        <authorList>
            <person name="Hodson N. C."/>
            <person name="Mongue J. A."/>
            <person name="Jaron S. K."/>
        </authorList>
    </citation>
    <scope>NUCLEOTIDE SEQUENCE</scope>
</reference>
<accession>A0A8J2JWZ8</accession>
<dbReference type="Proteomes" id="UP000708208">
    <property type="component" value="Unassembled WGS sequence"/>
</dbReference>
<feature type="chain" id="PRO_5035276863" description="Menorin-like domain-containing protein" evidence="2">
    <location>
        <begin position="27"/>
        <end position="347"/>
    </location>
</feature>
<name>A0A8J2JWZ8_9HEXA</name>
<dbReference type="AlphaFoldDB" id="A0A8J2JWZ8"/>
<evidence type="ECO:0000256" key="2">
    <source>
        <dbReference type="SAM" id="SignalP"/>
    </source>
</evidence>
<evidence type="ECO:0000256" key="1">
    <source>
        <dbReference type="ARBA" id="ARBA00044953"/>
    </source>
</evidence>
<dbReference type="EMBL" id="CAJVCH010032920">
    <property type="protein sequence ID" value="CAG7713047.1"/>
    <property type="molecule type" value="Genomic_DNA"/>
</dbReference>
<sequence>MTGFCTNNAVLRFALLLGLLNAMAAGEKEPFSTRKYFFGEGPEISDISNITWAHAVNSIAELEKALNDDTMMLEADISLGTVHGSEQVVPIMAHPPANTSDLSFEVFINRIIRAVDGGAKKGAKLDFKDIKTVEPCLQMLKQLKRKKKISFPVWLNADILPGPVNSTDEPVNATEFLSLASEYSPSSMLSLGWKTNFGCHVRGKYEKSQILEMIEVVGQFNPQVPPTFPVRAGLAAESVEELLLLIATVPGSTLTLWASASDPVDMNNLQDLIDTINTKNLYIDLPFDLIDGPGNNCKESPVVIQNDTNVDNSIVPQDDAVPGGISVNSAMPLLLVALVALIFGCSF</sequence>
<feature type="signal peptide" evidence="2">
    <location>
        <begin position="1"/>
        <end position="26"/>
    </location>
</feature>